<dbReference type="GO" id="GO:0009986">
    <property type="term" value="C:cell surface"/>
    <property type="evidence" value="ECO:0007669"/>
    <property type="project" value="UniProtKB-SubCell"/>
</dbReference>
<gene>
    <name evidence="14" type="ORF">B0O95_1081</name>
</gene>
<evidence type="ECO:0000256" key="9">
    <source>
        <dbReference type="ARBA" id="ARBA00023136"/>
    </source>
</evidence>
<feature type="compositionally biased region" description="Basic and acidic residues" evidence="11">
    <location>
        <begin position="894"/>
        <end position="904"/>
    </location>
</feature>
<feature type="compositionally biased region" description="Low complexity" evidence="11">
    <location>
        <begin position="816"/>
        <end position="833"/>
    </location>
</feature>
<protein>
    <submittedName>
        <fullName evidence="14">Trimeric autotransporter adhesin</fullName>
    </submittedName>
</protein>
<feature type="compositionally biased region" description="Low complexity" evidence="11">
    <location>
        <begin position="1590"/>
        <end position="1609"/>
    </location>
</feature>
<feature type="region of interest" description="Disordered" evidence="11">
    <location>
        <begin position="1069"/>
        <end position="1304"/>
    </location>
</feature>
<keyword evidence="6" id="KW-0812">Transmembrane</keyword>
<name>A0A2P5K9E1_9BURK</name>
<dbReference type="InterPro" id="IPR005594">
    <property type="entry name" value="YadA_C"/>
</dbReference>
<feature type="compositionally biased region" description="Basic and acidic residues" evidence="11">
    <location>
        <begin position="611"/>
        <end position="620"/>
    </location>
</feature>
<keyword evidence="4" id="KW-0813">Transport</keyword>
<dbReference type="Proteomes" id="UP000243096">
    <property type="component" value="Unassembled WGS sequence"/>
</dbReference>
<evidence type="ECO:0000256" key="7">
    <source>
        <dbReference type="ARBA" id="ARBA00022729"/>
    </source>
</evidence>
<feature type="region of interest" description="Disordered" evidence="11">
    <location>
        <begin position="487"/>
        <end position="637"/>
    </location>
</feature>
<evidence type="ECO:0000256" key="1">
    <source>
        <dbReference type="ARBA" id="ARBA00004241"/>
    </source>
</evidence>
<keyword evidence="8" id="KW-0653">Protein transport</keyword>
<feature type="compositionally biased region" description="Polar residues" evidence="11">
    <location>
        <begin position="834"/>
        <end position="861"/>
    </location>
</feature>
<comment type="subcellular location">
    <subcellularLocation>
        <location evidence="2">Cell outer membrane</location>
    </subcellularLocation>
    <subcellularLocation>
        <location evidence="1">Cell surface</location>
    </subcellularLocation>
</comment>
<feature type="compositionally biased region" description="Low complexity" evidence="11">
    <location>
        <begin position="178"/>
        <end position="188"/>
    </location>
</feature>
<feature type="region of interest" description="Disordered" evidence="11">
    <location>
        <begin position="1379"/>
        <end position="1443"/>
    </location>
</feature>
<feature type="region of interest" description="Disordered" evidence="11">
    <location>
        <begin position="1"/>
        <end position="373"/>
    </location>
</feature>
<feature type="domain" description="Trimeric autotransporter adhesin YadA-like C-terminal membrane anchor" evidence="12">
    <location>
        <begin position="1761"/>
        <end position="1821"/>
    </location>
</feature>
<feature type="compositionally biased region" description="Basic and acidic residues" evidence="11">
    <location>
        <begin position="1"/>
        <end position="11"/>
    </location>
</feature>
<dbReference type="InterPro" id="IPR045584">
    <property type="entry name" value="Pilin-like"/>
</dbReference>
<dbReference type="SUPFAM" id="SSF101967">
    <property type="entry name" value="Adhesin YadA, collagen-binding domain"/>
    <property type="match status" value="1"/>
</dbReference>
<evidence type="ECO:0000259" key="12">
    <source>
        <dbReference type="Pfam" id="PF03895"/>
    </source>
</evidence>
<feature type="non-terminal residue" evidence="14">
    <location>
        <position position="1"/>
    </location>
</feature>
<feature type="domain" description="Trimeric autotransporter adhesin YadA-like stalk" evidence="13">
    <location>
        <begin position="1717"/>
        <end position="1749"/>
    </location>
</feature>
<evidence type="ECO:0000313" key="14">
    <source>
        <dbReference type="EMBL" id="PPB83341.1"/>
    </source>
</evidence>
<proteinExistence type="inferred from homology"/>
<feature type="compositionally biased region" description="Basic and acidic residues" evidence="11">
    <location>
        <begin position="1271"/>
        <end position="1281"/>
    </location>
</feature>
<feature type="compositionally biased region" description="Low complexity" evidence="11">
    <location>
        <begin position="527"/>
        <end position="537"/>
    </location>
</feature>
<feature type="compositionally biased region" description="Basic and acidic residues" evidence="11">
    <location>
        <begin position="66"/>
        <end position="78"/>
    </location>
</feature>
<reference evidence="14 15" key="1">
    <citation type="submission" date="2018-01" db="EMBL/GenBank/DDBJ databases">
        <title>Genomic Encyclopedia of Type Strains, Phase III (KMG-III): the genomes of soil and plant-associated and newly described type strains.</title>
        <authorList>
            <person name="Whitman W."/>
        </authorList>
    </citation>
    <scope>NUCLEOTIDE SEQUENCE [LARGE SCALE GENOMIC DNA]</scope>
    <source>
        <strain evidence="14 15">HKI456</strain>
    </source>
</reference>
<feature type="compositionally biased region" description="Low complexity" evidence="11">
    <location>
        <begin position="1187"/>
        <end position="1202"/>
    </location>
</feature>
<dbReference type="Gene3D" id="3.30.1300.30">
    <property type="entry name" value="GSPII I/J protein-like"/>
    <property type="match status" value="1"/>
</dbReference>
<keyword evidence="9" id="KW-0472">Membrane</keyword>
<feature type="region of interest" description="Disordered" evidence="11">
    <location>
        <begin position="984"/>
        <end position="1051"/>
    </location>
</feature>
<dbReference type="EMBL" id="PRDW01000008">
    <property type="protein sequence ID" value="PPB83341.1"/>
    <property type="molecule type" value="Genomic_DNA"/>
</dbReference>
<accession>A0A2P5K9E1</accession>
<dbReference type="SUPFAM" id="SSF54523">
    <property type="entry name" value="Pili subunits"/>
    <property type="match status" value="1"/>
</dbReference>
<evidence type="ECO:0000256" key="8">
    <source>
        <dbReference type="ARBA" id="ARBA00022927"/>
    </source>
</evidence>
<feature type="compositionally biased region" description="Basic and acidic residues" evidence="11">
    <location>
        <begin position="132"/>
        <end position="144"/>
    </location>
</feature>
<evidence type="ECO:0000256" key="3">
    <source>
        <dbReference type="ARBA" id="ARBA00005848"/>
    </source>
</evidence>
<keyword evidence="5" id="KW-1134">Transmembrane beta strand</keyword>
<evidence type="ECO:0000256" key="4">
    <source>
        <dbReference type="ARBA" id="ARBA00022448"/>
    </source>
</evidence>
<dbReference type="Pfam" id="PF05662">
    <property type="entry name" value="YadA_stalk"/>
    <property type="match status" value="1"/>
</dbReference>
<evidence type="ECO:0000256" key="6">
    <source>
        <dbReference type="ARBA" id="ARBA00022692"/>
    </source>
</evidence>
<feature type="compositionally biased region" description="Basic and acidic residues" evidence="11">
    <location>
        <begin position="33"/>
        <end position="45"/>
    </location>
</feature>
<feature type="compositionally biased region" description="Polar residues" evidence="11">
    <location>
        <begin position="1479"/>
        <end position="1509"/>
    </location>
</feature>
<dbReference type="InterPro" id="IPR008635">
    <property type="entry name" value="Coiled_stalk_dom"/>
</dbReference>
<feature type="region of interest" description="Disordered" evidence="11">
    <location>
        <begin position="751"/>
        <end position="955"/>
    </location>
</feature>
<feature type="region of interest" description="Disordered" evidence="11">
    <location>
        <begin position="1460"/>
        <end position="1673"/>
    </location>
</feature>
<feature type="compositionally biased region" description="Basic and acidic residues" evidence="11">
    <location>
        <begin position="512"/>
        <end position="526"/>
    </location>
</feature>
<evidence type="ECO:0000313" key="15">
    <source>
        <dbReference type="Proteomes" id="UP000243096"/>
    </source>
</evidence>
<feature type="compositionally biased region" description="Low complexity" evidence="11">
    <location>
        <begin position="1623"/>
        <end position="1640"/>
    </location>
</feature>
<comment type="similarity">
    <text evidence="3">Belongs to the autotransporter-2 (AT-2) (TC 1.B.40) family.</text>
</comment>
<feature type="compositionally biased region" description="Basic and acidic residues" evidence="11">
    <location>
        <begin position="347"/>
        <end position="356"/>
    </location>
</feature>
<dbReference type="Pfam" id="PF03895">
    <property type="entry name" value="YadA_anchor"/>
    <property type="match status" value="1"/>
</dbReference>
<comment type="caution">
    <text evidence="14">The sequence shown here is derived from an EMBL/GenBank/DDBJ whole genome shotgun (WGS) entry which is preliminary data.</text>
</comment>
<dbReference type="InterPro" id="IPR011049">
    <property type="entry name" value="Serralysin-like_metalloprot_C"/>
</dbReference>
<evidence type="ECO:0000259" key="13">
    <source>
        <dbReference type="Pfam" id="PF05662"/>
    </source>
</evidence>
<feature type="compositionally biased region" description="Basic and acidic residues" evidence="11">
    <location>
        <begin position="165"/>
        <end position="177"/>
    </location>
</feature>
<evidence type="ECO:0000256" key="10">
    <source>
        <dbReference type="ARBA" id="ARBA00023237"/>
    </source>
</evidence>
<dbReference type="GO" id="GO:0009279">
    <property type="term" value="C:cell outer membrane"/>
    <property type="evidence" value="ECO:0007669"/>
    <property type="project" value="UniProtKB-SubCell"/>
</dbReference>
<evidence type="ECO:0000256" key="5">
    <source>
        <dbReference type="ARBA" id="ARBA00022452"/>
    </source>
</evidence>
<feature type="compositionally biased region" description="Polar residues" evidence="11">
    <location>
        <begin position="1207"/>
        <end position="1238"/>
    </location>
</feature>
<feature type="region of interest" description="Disordered" evidence="11">
    <location>
        <begin position="1327"/>
        <end position="1350"/>
    </location>
</feature>
<sequence length="1821" mass="192890">RKESRWDKKPSDMQAMSMSDAASYGEGSSQPKVRKESRWDKKPSDMQDMSMDDAASYGEGSSQPKVRKESRWDKKPSDMQDMSMDDASSHGEGSSQPKVRKESRWDKKPSDMQAMSMDDASSHGEGSGQPKIRKESRWDKKPSDMQDMSMDDAASYGEGSSQPKIRKESRWDKKPSDMQDMSMDDAASYGEGSSQPKIRKESRWDKKPSDMQAMSMDDAASYGEGSGQPKVRKESRWDVKPSTLGSDTQDKLTPRRELKQRLDVTTGTPTDIGVQREKRRRERSQSVPISLPSEPSPREADRLVKRKRPTNELLSVIDLQNDNVKPGGPQKDAANQIDAGGLHPSHTGKDHADDSHVLSPSMQGANRVRQRSRSLPVLAPGLEQRRLQADTPLFVPVHTFDDGNPDGVQQVGAHELAWHQSSFTNVPPITVSGIDVNVVDNKVAVLHDASGNTHTPILGTNSSAFENGSKGQWTLAPYEPVKPYIVDRDGDGWRSGPAPSRGMKPSTLGSDTQDKLTPRRELKQRLDVTTGTPTDVGVQREKRRRERSQSVPISLPSEPSPREADRLVKRKRPTNELLSVIDLQNDNVKPGGPQKDAANQIDAGGLHPSHTGKDHADDSHVLSPSMQGANRVRQRSRSLPVLAPGLEQRRLQADTPLFVPVHTFDDGNPDGVQQVGAHELAWHQSSFTNVPPITVSGIDVNVVDNKVAVLHDASGNTHTPILGTNSSAFENGSKGQWTLAPYEPVKPYIVDRDGDGWRSGPAPSREMEVGQAPAEHPALPRSSTSTMSDAGADSVSVSQAAVMAKTDNENQSQVGESNPEPVASNSSSVSNSVQADQHTNAESTKIQAPETSSSLAVQQTAAEKVRDAAPGNRGRSKSAVLLHQQLQVAKRLRSSSEDRHRSDGLDAAGLEGGIWQSGPAPSREMEVGQVLSEHPALPRSSASTMSDAGASVDSKPTQFAGETRMQLQALEASLSPTLTAVGKMQDVAPGNRGGSDEAESPQQEQPAGHEASATMLVHSASRRGSASTMSDAGASVDSKPTQFAEETHTQLQALEASLSPTLTVVGKMQDVAPGNRGGSDGVELSQQAQPTEPVASATTLAHPASRRSSMSTMSDAGASIDSRSTQSADEIRTQLLAQTPEASLSPALTAADKMQDVALGNRGGSDSAELPQQAQPTEPVASVTMLAHSASHRSSASTMSDAGASIGSRSTQSADETRTQPLVQPPEASSSLAVQQTAAEKVRDAAPGNRGRSKSAVLLHQQPQVAKRLRSSSEDRRRPDGLDAAGLEGGIWQSGPAPSREMETAQAIESLVHQEWPTEHDASATMLAHPASRRGSASTMSDAGASVDSKPTQFAGETRMQLQALEASLSPTLTAVGKMQDVAPGNRGGSDEAESPQQEQPAGHEASATMLVHSASRRGSASTMSDAGASVDSKPTQFAGETRMQLQALEASLSPALTAADKVQGVAPGNRGGSDGVESPQQEQSAGHEASATTSAHPASRRSSTSTMSDAGASIDSRSTQSADEIRTQLLAQTPEASLSPALTAADKMQDVALGNRGGSDSAELPQQAQPTEPVASVTMLAHSASHRNSTSTMSDADTDSVSVSQAAVMAKTDDENQSQVGESNPEPVASNSSSVSNSVQADQHTNAESTKMTSLTRPGPSTTAATSRDAAPEQDVLHGWLREAIAAELPSVMTEQLGISVDETRVSVGTPGQERKITHVARGTEPTDAVNKAQLDEAVARVDRDASAGIAAAMAVAGLPQPTLPGKSLAAFAGATYRGQYGAALGISHVTPNNRWVFKLAANANGRGYFGAVASGGFQW</sequence>
<dbReference type="Gene3D" id="2.150.10.10">
    <property type="entry name" value="Serralysin-like metalloprotease, C-terminal"/>
    <property type="match status" value="1"/>
</dbReference>
<keyword evidence="10" id="KW-0998">Cell outer membrane</keyword>
<feature type="compositionally biased region" description="Basic and acidic residues" evidence="11">
    <location>
        <begin position="248"/>
        <end position="262"/>
    </location>
</feature>
<feature type="compositionally biased region" description="Basic and acidic residues" evidence="11">
    <location>
        <begin position="99"/>
        <end position="110"/>
    </location>
</feature>
<feature type="compositionally biased region" description="Low complexity" evidence="11">
    <location>
        <begin position="46"/>
        <end position="56"/>
    </location>
</feature>
<dbReference type="GO" id="GO:0015031">
    <property type="term" value="P:protein transport"/>
    <property type="evidence" value="ECO:0007669"/>
    <property type="project" value="UniProtKB-KW"/>
</dbReference>
<keyword evidence="7" id="KW-0732">Signal</keyword>
<organism evidence="14 15">
    <name type="scientific">Mycetohabitans endofungorum</name>
    <dbReference type="NCBI Taxonomy" id="417203"/>
    <lineage>
        <taxon>Bacteria</taxon>
        <taxon>Pseudomonadati</taxon>
        <taxon>Pseudomonadota</taxon>
        <taxon>Betaproteobacteria</taxon>
        <taxon>Burkholderiales</taxon>
        <taxon>Burkholderiaceae</taxon>
        <taxon>Mycetohabitans</taxon>
    </lineage>
</organism>
<evidence type="ECO:0000256" key="2">
    <source>
        <dbReference type="ARBA" id="ARBA00004442"/>
    </source>
</evidence>
<keyword evidence="15" id="KW-1185">Reference proteome</keyword>
<feature type="compositionally biased region" description="Basic and acidic residues" evidence="11">
    <location>
        <begin position="198"/>
        <end position="209"/>
    </location>
</feature>
<evidence type="ECO:0000256" key="11">
    <source>
        <dbReference type="SAM" id="MobiDB-lite"/>
    </source>
</evidence>
<feature type="compositionally biased region" description="Polar residues" evidence="11">
    <location>
        <begin position="1641"/>
        <end position="1667"/>
    </location>
</feature>
<feature type="compositionally biased region" description="Low complexity" evidence="11">
    <location>
        <begin position="145"/>
        <end position="155"/>
    </location>
</feature>